<accession>A0ABT2NAN1</accession>
<dbReference type="Proteomes" id="UP001525961">
    <property type="component" value="Unassembled WGS sequence"/>
</dbReference>
<gene>
    <name evidence="2" type="ORF">NG792_18755</name>
</gene>
<reference evidence="2 3" key="1">
    <citation type="journal article" date="2022" name="Front. Microbiol.">
        <title>High genomic differentiation and limited gene flow indicate recent cryptic speciation within the genus Laspinema (cyanobacteria).</title>
        <authorList>
            <person name="Stanojkovic A."/>
            <person name="Skoupy S."/>
            <person name="Skaloud P."/>
            <person name="Dvorak P."/>
        </authorList>
    </citation>
    <scope>NUCLEOTIDE SEQUENCE [LARGE SCALE GENOMIC DNA]</scope>
    <source>
        <strain evidence="2 3">D3b</strain>
    </source>
</reference>
<proteinExistence type="predicted"/>
<sequence length="46" mass="5372">MKEFPPIIRVQLESDRPFPTSERSQLSQSHHHPSTQNDQEPTTNDK</sequence>
<feature type="compositionally biased region" description="Polar residues" evidence="1">
    <location>
        <begin position="21"/>
        <end position="46"/>
    </location>
</feature>
<evidence type="ECO:0000256" key="1">
    <source>
        <dbReference type="SAM" id="MobiDB-lite"/>
    </source>
</evidence>
<feature type="region of interest" description="Disordered" evidence="1">
    <location>
        <begin position="1"/>
        <end position="46"/>
    </location>
</feature>
<keyword evidence="3" id="KW-1185">Reference proteome</keyword>
<organism evidence="2 3">
    <name type="scientific">Laspinema olomoucense D3b</name>
    <dbReference type="NCBI Taxonomy" id="2953688"/>
    <lineage>
        <taxon>Bacteria</taxon>
        <taxon>Bacillati</taxon>
        <taxon>Cyanobacteriota</taxon>
        <taxon>Cyanophyceae</taxon>
        <taxon>Oscillatoriophycideae</taxon>
        <taxon>Oscillatoriales</taxon>
        <taxon>Laspinemataceae</taxon>
        <taxon>Laspinema</taxon>
        <taxon>Laspinema olomoucense</taxon>
    </lineage>
</organism>
<evidence type="ECO:0000313" key="2">
    <source>
        <dbReference type="EMBL" id="MCT7979762.1"/>
    </source>
</evidence>
<comment type="caution">
    <text evidence="2">The sequence shown here is derived from an EMBL/GenBank/DDBJ whole genome shotgun (WGS) entry which is preliminary data.</text>
</comment>
<evidence type="ECO:0000313" key="3">
    <source>
        <dbReference type="Proteomes" id="UP001525961"/>
    </source>
</evidence>
<dbReference type="EMBL" id="JAMXFA010000027">
    <property type="protein sequence ID" value="MCT7979762.1"/>
    <property type="molecule type" value="Genomic_DNA"/>
</dbReference>
<protein>
    <submittedName>
        <fullName evidence="2">Uncharacterized protein</fullName>
    </submittedName>
</protein>
<name>A0ABT2NAN1_9CYAN</name>
<dbReference type="RefSeq" id="WP_261236408.1">
    <property type="nucleotide sequence ID" value="NZ_JAMXFA010000027.1"/>
</dbReference>